<feature type="domain" description="HTH araC/xylS-type" evidence="5">
    <location>
        <begin position="231"/>
        <end position="330"/>
    </location>
</feature>
<evidence type="ECO:0000259" key="5">
    <source>
        <dbReference type="PROSITE" id="PS01124"/>
    </source>
</evidence>
<gene>
    <name evidence="6" type="ORF">SCD92_09550</name>
</gene>
<dbReference type="InterPro" id="IPR020449">
    <property type="entry name" value="Tscrpt_reg_AraC-type_HTH"/>
</dbReference>
<proteinExistence type="predicted"/>
<feature type="transmembrane region" description="Helical" evidence="4">
    <location>
        <begin position="137"/>
        <end position="162"/>
    </location>
</feature>
<accession>A0ABU4RZB2</accession>
<dbReference type="Pfam" id="PF12833">
    <property type="entry name" value="HTH_18"/>
    <property type="match status" value="1"/>
</dbReference>
<name>A0ABU4RZB2_9GAMM</name>
<dbReference type="Proteomes" id="UP001273505">
    <property type="component" value="Unassembled WGS sequence"/>
</dbReference>
<feature type="transmembrane region" description="Helical" evidence="4">
    <location>
        <begin position="94"/>
        <end position="117"/>
    </location>
</feature>
<keyword evidence="4" id="KW-0812">Transmembrane</keyword>
<dbReference type="PANTHER" id="PTHR43280">
    <property type="entry name" value="ARAC-FAMILY TRANSCRIPTIONAL REGULATOR"/>
    <property type="match status" value="1"/>
</dbReference>
<evidence type="ECO:0000256" key="4">
    <source>
        <dbReference type="SAM" id="Phobius"/>
    </source>
</evidence>
<feature type="transmembrane region" description="Helical" evidence="4">
    <location>
        <begin position="41"/>
        <end position="60"/>
    </location>
</feature>
<dbReference type="Gene3D" id="1.10.10.60">
    <property type="entry name" value="Homeodomain-like"/>
    <property type="match status" value="2"/>
</dbReference>
<organism evidence="6 7">
    <name type="scientific">Gilvimarinus gilvus</name>
    <dbReference type="NCBI Taxonomy" id="3058038"/>
    <lineage>
        <taxon>Bacteria</taxon>
        <taxon>Pseudomonadati</taxon>
        <taxon>Pseudomonadota</taxon>
        <taxon>Gammaproteobacteria</taxon>
        <taxon>Cellvibrionales</taxon>
        <taxon>Cellvibrionaceae</taxon>
        <taxon>Gilvimarinus</taxon>
    </lineage>
</organism>
<keyword evidence="7" id="KW-1185">Reference proteome</keyword>
<dbReference type="PROSITE" id="PS01124">
    <property type="entry name" value="HTH_ARAC_FAMILY_2"/>
    <property type="match status" value="1"/>
</dbReference>
<feature type="transmembrane region" description="Helical" evidence="4">
    <location>
        <begin position="72"/>
        <end position="88"/>
    </location>
</feature>
<dbReference type="PANTHER" id="PTHR43280:SF29">
    <property type="entry name" value="ARAC-FAMILY TRANSCRIPTIONAL REGULATOR"/>
    <property type="match status" value="1"/>
</dbReference>
<dbReference type="InterPro" id="IPR009057">
    <property type="entry name" value="Homeodomain-like_sf"/>
</dbReference>
<evidence type="ECO:0000256" key="2">
    <source>
        <dbReference type="ARBA" id="ARBA00023125"/>
    </source>
</evidence>
<keyword evidence="4" id="KW-1133">Transmembrane helix</keyword>
<dbReference type="PRINTS" id="PR00032">
    <property type="entry name" value="HTHARAC"/>
</dbReference>
<comment type="caution">
    <text evidence="6">The sequence shown here is derived from an EMBL/GenBank/DDBJ whole genome shotgun (WGS) entry which is preliminary data.</text>
</comment>
<keyword evidence="3" id="KW-0804">Transcription</keyword>
<dbReference type="EMBL" id="JAXAFO010000013">
    <property type="protein sequence ID" value="MDX6849606.1"/>
    <property type="molecule type" value="Genomic_DNA"/>
</dbReference>
<dbReference type="InterPro" id="IPR018060">
    <property type="entry name" value="HTH_AraC"/>
</dbReference>
<evidence type="ECO:0000313" key="6">
    <source>
        <dbReference type="EMBL" id="MDX6849606.1"/>
    </source>
</evidence>
<dbReference type="SUPFAM" id="SSF46689">
    <property type="entry name" value="Homeodomain-like"/>
    <property type="match status" value="1"/>
</dbReference>
<reference evidence="6 7" key="1">
    <citation type="submission" date="2023-11" db="EMBL/GenBank/DDBJ databases">
        <title>Gilvimarinus fulvus sp. nov., isolated from the surface of Kelp.</title>
        <authorList>
            <person name="Sun Y.Y."/>
            <person name="Gong Y."/>
            <person name="Du Z.J."/>
        </authorList>
    </citation>
    <scope>NUCLEOTIDE SEQUENCE [LARGE SCALE GENOMIC DNA]</scope>
    <source>
        <strain evidence="6 7">SDUM040013</strain>
    </source>
</reference>
<dbReference type="InterPro" id="IPR018062">
    <property type="entry name" value="HTH_AraC-typ_CS"/>
</dbReference>
<evidence type="ECO:0000256" key="3">
    <source>
        <dbReference type="ARBA" id="ARBA00023163"/>
    </source>
</evidence>
<protein>
    <submittedName>
        <fullName evidence="6">Helix-turn-helix domain-containing protein</fullName>
    </submittedName>
</protein>
<keyword evidence="1" id="KW-0805">Transcription regulation</keyword>
<dbReference type="RefSeq" id="WP_302724863.1">
    <property type="nucleotide sequence ID" value="NZ_JAULRU010000823.1"/>
</dbReference>
<keyword evidence="4" id="KW-0472">Membrane</keyword>
<evidence type="ECO:0000313" key="7">
    <source>
        <dbReference type="Proteomes" id="UP001273505"/>
    </source>
</evidence>
<sequence length="340" mass="38707">MLFSRTGNRLANRLLLVLVALMLLPPINVYSQMAFGTIDWCWVLTTNLSWIYGPLLLGFVQAIRGQGLPRSWPVHLLPFVITLVWRFSGAAIPMQAIAVALTVHLLVYLALSFGLVVRHKKALLEKVSLHKTAYFYWLVYVVAGLAVLMLIDTGLITLYAWFEPLATWPWRFLVMLISLYLQGLAFVCVYRPKLLLNDSQRAVRQVVEHIAPAREPALAASTAKELQANLEDLMAGEKLYLDNDLSLKRLAEILGVSTHQLSSLLNDYLQQSFYDYINRMRLDEALRLLRLEPAMPIVELAYEAGFNNKNTFYRLFKERTGLTPTQFRKAPLDQKILVNG</sequence>
<feature type="transmembrane region" description="Helical" evidence="4">
    <location>
        <begin position="168"/>
        <end position="190"/>
    </location>
</feature>
<dbReference type="SMART" id="SM00342">
    <property type="entry name" value="HTH_ARAC"/>
    <property type="match status" value="1"/>
</dbReference>
<evidence type="ECO:0000256" key="1">
    <source>
        <dbReference type="ARBA" id="ARBA00023015"/>
    </source>
</evidence>
<keyword evidence="2" id="KW-0238">DNA-binding</keyword>
<dbReference type="PROSITE" id="PS00041">
    <property type="entry name" value="HTH_ARAC_FAMILY_1"/>
    <property type="match status" value="1"/>
</dbReference>